<dbReference type="GO" id="GO:0005635">
    <property type="term" value="C:nuclear envelope"/>
    <property type="evidence" value="ECO:0007669"/>
    <property type="project" value="TreeGrafter"/>
</dbReference>
<comment type="subcellular location">
    <subcellularLocation>
        <location evidence="1">Membrane</location>
        <topology evidence="1">Multi-pass membrane protein</topology>
    </subcellularLocation>
</comment>
<dbReference type="Proteomes" id="UP000799441">
    <property type="component" value="Unassembled WGS sequence"/>
</dbReference>
<dbReference type="Pfam" id="PF01124">
    <property type="entry name" value="MAPEG"/>
    <property type="match status" value="1"/>
</dbReference>
<proteinExistence type="predicted"/>
<keyword evidence="4 5" id="KW-0472">Membrane</keyword>
<evidence type="ECO:0008006" key="8">
    <source>
        <dbReference type="Google" id="ProtNLM"/>
    </source>
</evidence>
<evidence type="ECO:0000256" key="2">
    <source>
        <dbReference type="ARBA" id="ARBA00022692"/>
    </source>
</evidence>
<dbReference type="GO" id="GO:0004364">
    <property type="term" value="F:glutathione transferase activity"/>
    <property type="evidence" value="ECO:0007669"/>
    <property type="project" value="TreeGrafter"/>
</dbReference>
<comment type="caution">
    <text evidence="6">The sequence shown here is derived from an EMBL/GenBank/DDBJ whole genome shotgun (WGS) entry which is preliminary data.</text>
</comment>
<sequence length="156" mass="17067">MAYTFTVPQEYGYVLIVTAGTFFLNTWHGLRASSFRKPAGIIYPQFMASPSQIASTEDPAKKKAMYLLNCAQRAHSNYIENVSSAALSILISGLLYPKTAASLGLGWLFFRAVYAVGYTRADKENGRGRAAGLAWMPLQWGIEGLAAWVGYKVLTG</sequence>
<dbReference type="OrthoDB" id="410651at2759"/>
<dbReference type="PANTHER" id="PTHR10250:SF26">
    <property type="entry name" value="GLUTATHIONE S-TRANSFERASE 3, MITOCHONDRIAL"/>
    <property type="match status" value="1"/>
</dbReference>
<dbReference type="AlphaFoldDB" id="A0A9P4QCG3"/>
<evidence type="ECO:0000256" key="3">
    <source>
        <dbReference type="ARBA" id="ARBA00022989"/>
    </source>
</evidence>
<evidence type="ECO:0000313" key="7">
    <source>
        <dbReference type="Proteomes" id="UP000799441"/>
    </source>
</evidence>
<dbReference type="SUPFAM" id="SSF161084">
    <property type="entry name" value="MAPEG domain-like"/>
    <property type="match status" value="1"/>
</dbReference>
<organism evidence="6 7">
    <name type="scientific">Polychaeton citri CBS 116435</name>
    <dbReference type="NCBI Taxonomy" id="1314669"/>
    <lineage>
        <taxon>Eukaryota</taxon>
        <taxon>Fungi</taxon>
        <taxon>Dikarya</taxon>
        <taxon>Ascomycota</taxon>
        <taxon>Pezizomycotina</taxon>
        <taxon>Dothideomycetes</taxon>
        <taxon>Dothideomycetidae</taxon>
        <taxon>Capnodiales</taxon>
        <taxon>Capnodiaceae</taxon>
        <taxon>Polychaeton</taxon>
    </lineage>
</organism>
<name>A0A9P4QCG3_9PEZI</name>
<dbReference type="InterPro" id="IPR001129">
    <property type="entry name" value="Membr-assoc_MAPEG"/>
</dbReference>
<reference evidence="6" key="1">
    <citation type="journal article" date="2020" name="Stud. Mycol.">
        <title>101 Dothideomycetes genomes: a test case for predicting lifestyles and emergence of pathogens.</title>
        <authorList>
            <person name="Haridas S."/>
            <person name="Albert R."/>
            <person name="Binder M."/>
            <person name="Bloem J."/>
            <person name="Labutti K."/>
            <person name="Salamov A."/>
            <person name="Andreopoulos B."/>
            <person name="Baker S."/>
            <person name="Barry K."/>
            <person name="Bills G."/>
            <person name="Bluhm B."/>
            <person name="Cannon C."/>
            <person name="Castanera R."/>
            <person name="Culley D."/>
            <person name="Daum C."/>
            <person name="Ezra D."/>
            <person name="Gonzalez J."/>
            <person name="Henrissat B."/>
            <person name="Kuo A."/>
            <person name="Liang C."/>
            <person name="Lipzen A."/>
            <person name="Lutzoni F."/>
            <person name="Magnuson J."/>
            <person name="Mondo S."/>
            <person name="Nolan M."/>
            <person name="Ohm R."/>
            <person name="Pangilinan J."/>
            <person name="Park H.-J."/>
            <person name="Ramirez L."/>
            <person name="Alfaro M."/>
            <person name="Sun H."/>
            <person name="Tritt A."/>
            <person name="Yoshinaga Y."/>
            <person name="Zwiers L.-H."/>
            <person name="Turgeon B."/>
            <person name="Goodwin S."/>
            <person name="Spatafora J."/>
            <person name="Crous P."/>
            <person name="Grigoriev I."/>
        </authorList>
    </citation>
    <scope>NUCLEOTIDE SEQUENCE</scope>
    <source>
        <strain evidence="6">CBS 116435</strain>
    </source>
</reference>
<evidence type="ECO:0000256" key="5">
    <source>
        <dbReference type="SAM" id="Phobius"/>
    </source>
</evidence>
<dbReference type="EMBL" id="MU003784">
    <property type="protein sequence ID" value="KAF2722269.1"/>
    <property type="molecule type" value="Genomic_DNA"/>
</dbReference>
<dbReference type="GO" id="GO:0016020">
    <property type="term" value="C:membrane"/>
    <property type="evidence" value="ECO:0007669"/>
    <property type="project" value="UniProtKB-SubCell"/>
</dbReference>
<keyword evidence="7" id="KW-1185">Reference proteome</keyword>
<keyword evidence="3 5" id="KW-1133">Transmembrane helix</keyword>
<dbReference type="PANTHER" id="PTHR10250">
    <property type="entry name" value="MICROSOMAL GLUTATHIONE S-TRANSFERASE"/>
    <property type="match status" value="1"/>
</dbReference>
<evidence type="ECO:0000256" key="4">
    <source>
        <dbReference type="ARBA" id="ARBA00023136"/>
    </source>
</evidence>
<gene>
    <name evidence="6" type="ORF">K431DRAFT_222601</name>
</gene>
<dbReference type="InterPro" id="IPR050997">
    <property type="entry name" value="MAPEG"/>
</dbReference>
<feature type="transmembrane region" description="Helical" evidence="5">
    <location>
        <begin position="12"/>
        <end position="30"/>
    </location>
</feature>
<evidence type="ECO:0000256" key="1">
    <source>
        <dbReference type="ARBA" id="ARBA00004141"/>
    </source>
</evidence>
<dbReference type="GO" id="GO:0005783">
    <property type="term" value="C:endoplasmic reticulum"/>
    <property type="evidence" value="ECO:0007669"/>
    <property type="project" value="TreeGrafter"/>
</dbReference>
<dbReference type="Gene3D" id="1.20.120.550">
    <property type="entry name" value="Membrane associated eicosanoid/glutathione metabolism-like domain"/>
    <property type="match status" value="1"/>
</dbReference>
<dbReference type="InterPro" id="IPR023352">
    <property type="entry name" value="MAPEG-like_dom_sf"/>
</dbReference>
<evidence type="ECO:0000313" key="6">
    <source>
        <dbReference type="EMBL" id="KAF2722269.1"/>
    </source>
</evidence>
<protein>
    <recommendedName>
        <fullName evidence="8">Membrane-associated proteins in eicosanoid and glutathione metabolism</fullName>
    </recommendedName>
</protein>
<keyword evidence="2 5" id="KW-0812">Transmembrane</keyword>
<accession>A0A9P4QCG3</accession>
<dbReference type="GO" id="GO:0004602">
    <property type="term" value="F:glutathione peroxidase activity"/>
    <property type="evidence" value="ECO:0007669"/>
    <property type="project" value="TreeGrafter"/>
</dbReference>